<evidence type="ECO:0000256" key="1">
    <source>
        <dbReference type="SAM" id="MobiDB-lite"/>
    </source>
</evidence>
<sequence length="91" mass="9577">MPLGAYSSSPAPVAAGHSATSVSQGQQSHPPPVPHPEDTPPVVLVSQSSADELRARIALLEARDAEKDKKIKELNQRLDERLGTSSSTPPS</sequence>
<dbReference type="AlphaFoldDB" id="A0AAV2CKK5"/>
<accession>A0AAV2CKK5</accession>
<feature type="region of interest" description="Disordered" evidence="1">
    <location>
        <begin position="1"/>
        <end position="42"/>
    </location>
</feature>
<dbReference type="Proteomes" id="UP001497516">
    <property type="component" value="Chromosome 1"/>
</dbReference>
<feature type="region of interest" description="Disordered" evidence="1">
    <location>
        <begin position="65"/>
        <end position="91"/>
    </location>
</feature>
<gene>
    <name evidence="2" type="ORF">LTRI10_LOCUS4605</name>
</gene>
<protein>
    <submittedName>
        <fullName evidence="2">Uncharacterized protein</fullName>
    </submittedName>
</protein>
<evidence type="ECO:0000313" key="3">
    <source>
        <dbReference type="Proteomes" id="UP001497516"/>
    </source>
</evidence>
<feature type="compositionally biased region" description="Basic and acidic residues" evidence="1">
    <location>
        <begin position="65"/>
        <end position="82"/>
    </location>
</feature>
<keyword evidence="3" id="KW-1185">Reference proteome</keyword>
<feature type="compositionally biased region" description="Polar residues" evidence="1">
    <location>
        <begin position="18"/>
        <end position="28"/>
    </location>
</feature>
<reference evidence="2 3" key="1">
    <citation type="submission" date="2024-04" db="EMBL/GenBank/DDBJ databases">
        <authorList>
            <person name="Fracassetti M."/>
        </authorList>
    </citation>
    <scope>NUCLEOTIDE SEQUENCE [LARGE SCALE GENOMIC DNA]</scope>
</reference>
<proteinExistence type="predicted"/>
<name>A0AAV2CKK5_9ROSI</name>
<dbReference type="EMBL" id="OZ034813">
    <property type="protein sequence ID" value="CAL1356940.1"/>
    <property type="molecule type" value="Genomic_DNA"/>
</dbReference>
<feature type="compositionally biased region" description="Polar residues" evidence="1">
    <location>
        <begin position="1"/>
        <end position="10"/>
    </location>
</feature>
<organism evidence="2 3">
    <name type="scientific">Linum trigynum</name>
    <dbReference type="NCBI Taxonomy" id="586398"/>
    <lineage>
        <taxon>Eukaryota</taxon>
        <taxon>Viridiplantae</taxon>
        <taxon>Streptophyta</taxon>
        <taxon>Embryophyta</taxon>
        <taxon>Tracheophyta</taxon>
        <taxon>Spermatophyta</taxon>
        <taxon>Magnoliopsida</taxon>
        <taxon>eudicotyledons</taxon>
        <taxon>Gunneridae</taxon>
        <taxon>Pentapetalae</taxon>
        <taxon>rosids</taxon>
        <taxon>fabids</taxon>
        <taxon>Malpighiales</taxon>
        <taxon>Linaceae</taxon>
        <taxon>Linum</taxon>
    </lineage>
</organism>
<evidence type="ECO:0000313" key="2">
    <source>
        <dbReference type="EMBL" id="CAL1356940.1"/>
    </source>
</evidence>